<evidence type="ECO:0000313" key="3">
    <source>
        <dbReference type="Proteomes" id="UP000198345"/>
    </source>
</evidence>
<reference evidence="2 3" key="1">
    <citation type="submission" date="2016-11" db="EMBL/GenBank/DDBJ databases">
        <title>Whole genomes of Flavobacteriaceae.</title>
        <authorList>
            <person name="Stine C."/>
            <person name="Li C."/>
            <person name="Tadesse D."/>
        </authorList>
    </citation>
    <scope>NUCLEOTIDE SEQUENCE [LARGE SCALE GENOMIC DNA]</scope>
    <source>
        <strain evidence="2 3">DSM 18292</strain>
    </source>
</reference>
<dbReference type="Gene3D" id="3.90.930.1">
    <property type="match status" value="1"/>
</dbReference>
<evidence type="ECO:0000256" key="1">
    <source>
        <dbReference type="SAM" id="Phobius"/>
    </source>
</evidence>
<proteinExistence type="predicted"/>
<accession>A0A226H5F8</accession>
<protein>
    <submittedName>
        <fullName evidence="2">Uncharacterized protein</fullName>
    </submittedName>
</protein>
<dbReference type="OrthoDB" id="1331719at2"/>
<organism evidence="2 3">
    <name type="scientific">Flavobacterium hercynium</name>
    <dbReference type="NCBI Taxonomy" id="387094"/>
    <lineage>
        <taxon>Bacteria</taxon>
        <taxon>Pseudomonadati</taxon>
        <taxon>Bacteroidota</taxon>
        <taxon>Flavobacteriia</taxon>
        <taxon>Flavobacteriales</taxon>
        <taxon>Flavobacteriaceae</taxon>
        <taxon>Flavobacterium</taxon>
    </lineage>
</organism>
<name>A0A226H5F8_9FLAO</name>
<gene>
    <name evidence="2" type="ORF">B0A66_14945</name>
</gene>
<feature type="transmembrane region" description="Helical" evidence="1">
    <location>
        <begin position="7"/>
        <end position="27"/>
    </location>
</feature>
<dbReference type="RefSeq" id="WP_089050658.1">
    <property type="nucleotide sequence ID" value="NZ_FXTV01000018.1"/>
</dbReference>
<comment type="caution">
    <text evidence="2">The sequence shown here is derived from an EMBL/GenBank/DDBJ whole genome shotgun (WGS) entry which is preliminary data.</text>
</comment>
<dbReference type="AlphaFoldDB" id="A0A226H5F8"/>
<dbReference type="SUPFAM" id="SSF82185">
    <property type="entry name" value="Histone H3 K4-specific methyltransferase SET7/9 N-terminal domain"/>
    <property type="match status" value="1"/>
</dbReference>
<keyword evidence="1" id="KW-0812">Transmembrane</keyword>
<evidence type="ECO:0000313" key="2">
    <source>
        <dbReference type="EMBL" id="OXA88700.1"/>
    </source>
</evidence>
<dbReference type="EMBL" id="MUGW01000030">
    <property type="protein sequence ID" value="OXA88700.1"/>
    <property type="molecule type" value="Genomic_DNA"/>
</dbReference>
<keyword evidence="1" id="KW-1133">Transmembrane helix</keyword>
<sequence length="260" mass="30474">MKKKYKIILTIIAVYSVCVILLILSLINKKPPVLKRYIPETKDTLTTEFVIRNNDTIPHGKYIVHNENGNKTDEGSFVDGHIKGKSIHYFDNEMIESICYYKSVKIKEECTFYYFNEKTMKYYMYNDLGELEFIIYYDKFGNVESYEGTPLLEIYQYKVANKEKFKTKIEQHLKVGDTLKYEYLIANIPNAKRTFKIKNLDVDNTKVDLSFRKTSQVGIEVEETLTQKGINTIQATVKYEFNDKEKTIINDTLSFQVTVN</sequence>
<keyword evidence="1" id="KW-0472">Membrane</keyword>
<keyword evidence="3" id="KW-1185">Reference proteome</keyword>
<dbReference type="Proteomes" id="UP000198345">
    <property type="component" value="Unassembled WGS sequence"/>
</dbReference>